<evidence type="ECO:0000256" key="3">
    <source>
        <dbReference type="ARBA" id="ARBA00022692"/>
    </source>
</evidence>
<evidence type="ECO:0000256" key="5">
    <source>
        <dbReference type="ARBA" id="ARBA00023136"/>
    </source>
</evidence>
<dbReference type="PANTHER" id="PTHR35007">
    <property type="entry name" value="INTEGRAL MEMBRANE PROTEIN-RELATED"/>
    <property type="match status" value="1"/>
</dbReference>
<evidence type="ECO:0000259" key="7">
    <source>
        <dbReference type="Pfam" id="PF00482"/>
    </source>
</evidence>
<accession>A0A6J6YM91</accession>
<evidence type="ECO:0000256" key="4">
    <source>
        <dbReference type="ARBA" id="ARBA00022989"/>
    </source>
</evidence>
<reference evidence="8" key="1">
    <citation type="submission" date="2020-05" db="EMBL/GenBank/DDBJ databases">
        <authorList>
            <person name="Chiriac C."/>
            <person name="Salcher M."/>
            <person name="Ghai R."/>
            <person name="Kavagutti S V."/>
        </authorList>
    </citation>
    <scope>NUCLEOTIDE SEQUENCE</scope>
</reference>
<feature type="domain" description="Type II secretion system protein GspF" evidence="7">
    <location>
        <begin position="85"/>
        <end position="205"/>
    </location>
</feature>
<dbReference type="Pfam" id="PF00482">
    <property type="entry name" value="T2SSF"/>
    <property type="match status" value="1"/>
</dbReference>
<dbReference type="InterPro" id="IPR018076">
    <property type="entry name" value="T2SS_GspF_dom"/>
</dbReference>
<name>A0A6J6YM91_9ZZZZ</name>
<dbReference type="AlphaFoldDB" id="A0A6J6YM91"/>
<keyword evidence="2" id="KW-1003">Cell membrane</keyword>
<evidence type="ECO:0000256" key="1">
    <source>
        <dbReference type="ARBA" id="ARBA00004651"/>
    </source>
</evidence>
<keyword evidence="3 6" id="KW-0812">Transmembrane</keyword>
<feature type="transmembrane region" description="Helical" evidence="6">
    <location>
        <begin position="190"/>
        <end position="216"/>
    </location>
</feature>
<keyword evidence="5 6" id="KW-0472">Membrane</keyword>
<comment type="subcellular location">
    <subcellularLocation>
        <location evidence="1">Cell membrane</location>
        <topology evidence="1">Multi-pass membrane protein</topology>
    </subcellularLocation>
</comment>
<feature type="transmembrane region" description="Helical" evidence="6">
    <location>
        <begin position="6"/>
        <end position="26"/>
    </location>
</feature>
<proteinExistence type="predicted"/>
<evidence type="ECO:0000256" key="2">
    <source>
        <dbReference type="ARBA" id="ARBA00022475"/>
    </source>
</evidence>
<dbReference type="GO" id="GO:0005886">
    <property type="term" value="C:plasma membrane"/>
    <property type="evidence" value="ECO:0007669"/>
    <property type="project" value="UniProtKB-SubCell"/>
</dbReference>
<protein>
    <submittedName>
        <fullName evidence="8">Unannotated protein</fullName>
    </submittedName>
</protein>
<dbReference type="PANTHER" id="PTHR35007:SF3">
    <property type="entry name" value="POSSIBLE CONSERVED ALANINE RICH MEMBRANE PROTEIN"/>
    <property type="match status" value="1"/>
</dbReference>
<sequence>MSNLESNLGVFIGCGWGALIAVPILTRANKAAARSRAQLMENKQAPQRARSVESVAFIRVLGVPARRRANRIMDNAVSRDIPVLIDLLALAAASGCTPAGSVAAVTKWAPPTVSAWCADLASASDRGITFAYACDSPPPHRDLMALGATLAASARSGAPIRSALQRLAESSRSATRQQAEARARAVPIRLLFPLVFTILPAFGLLTLAPVVLGALAGH</sequence>
<evidence type="ECO:0000313" key="8">
    <source>
        <dbReference type="EMBL" id="CAB4808286.1"/>
    </source>
</evidence>
<gene>
    <name evidence="8" type="ORF">UFOPK2996_01459</name>
</gene>
<evidence type="ECO:0000256" key="6">
    <source>
        <dbReference type="SAM" id="Phobius"/>
    </source>
</evidence>
<organism evidence="8">
    <name type="scientific">freshwater metagenome</name>
    <dbReference type="NCBI Taxonomy" id="449393"/>
    <lineage>
        <taxon>unclassified sequences</taxon>
        <taxon>metagenomes</taxon>
        <taxon>ecological metagenomes</taxon>
    </lineage>
</organism>
<dbReference type="EMBL" id="CAFAAH010000254">
    <property type="protein sequence ID" value="CAB4808286.1"/>
    <property type="molecule type" value="Genomic_DNA"/>
</dbReference>
<keyword evidence="4 6" id="KW-1133">Transmembrane helix</keyword>